<sequence length="44" mass="5220">MEKTASEKAKKTKTKKNERSVFKRIFQKKLNVSNNYVNLFKSIN</sequence>
<gene>
    <name evidence="1" type="ORF">SAMN02910315_01375</name>
</gene>
<evidence type="ECO:0000313" key="1">
    <source>
        <dbReference type="EMBL" id="SDA56428.1"/>
    </source>
</evidence>
<proteinExistence type="predicted"/>
<keyword evidence="2" id="KW-1185">Reference proteome</keyword>
<protein>
    <submittedName>
        <fullName evidence="1">Uncharacterized protein</fullName>
    </submittedName>
</protein>
<dbReference type="AlphaFoldDB" id="A0A1G5WE83"/>
<name>A0A1G5WE83_9EURY</name>
<evidence type="ECO:0000313" key="2">
    <source>
        <dbReference type="Proteomes" id="UP000323439"/>
    </source>
</evidence>
<organism evidence="1 2">
    <name type="scientific">Methanobrevibacter millerae</name>
    <dbReference type="NCBI Taxonomy" id="230361"/>
    <lineage>
        <taxon>Archaea</taxon>
        <taxon>Methanobacteriati</taxon>
        <taxon>Methanobacteriota</taxon>
        <taxon>Methanomada group</taxon>
        <taxon>Methanobacteria</taxon>
        <taxon>Methanobacteriales</taxon>
        <taxon>Methanobacteriaceae</taxon>
        <taxon>Methanobrevibacter</taxon>
    </lineage>
</organism>
<reference evidence="1 2" key="1">
    <citation type="submission" date="2016-10" db="EMBL/GenBank/DDBJ databases">
        <authorList>
            <person name="Varghese N."/>
            <person name="Submissions S."/>
        </authorList>
    </citation>
    <scope>NUCLEOTIDE SEQUENCE [LARGE SCALE GENOMIC DNA]</scope>
    <source>
        <strain evidence="1 2">DSM 16643</strain>
    </source>
</reference>
<dbReference type="EMBL" id="FMXB01000009">
    <property type="protein sequence ID" value="SDA56428.1"/>
    <property type="molecule type" value="Genomic_DNA"/>
</dbReference>
<dbReference type="Proteomes" id="UP000323439">
    <property type="component" value="Unassembled WGS sequence"/>
</dbReference>
<accession>A0A1G5WE83</accession>